<comment type="caution">
    <text evidence="4">The sequence shown here is derived from an EMBL/GenBank/DDBJ whole genome shotgun (WGS) entry which is preliminary data.</text>
</comment>
<dbReference type="InterPro" id="IPR050454">
    <property type="entry name" value="RTT106/SSRP1_HistChap/FACT"/>
</dbReference>
<dbReference type="AlphaFoldDB" id="A0AAD5YA47"/>
<evidence type="ECO:0000313" key="5">
    <source>
        <dbReference type="Proteomes" id="UP001210925"/>
    </source>
</evidence>
<evidence type="ECO:0000256" key="2">
    <source>
        <dbReference type="SAM" id="MobiDB-lite"/>
    </source>
</evidence>
<dbReference type="Pfam" id="PF08512">
    <property type="entry name" value="Rttp106-like_middle"/>
    <property type="match status" value="1"/>
</dbReference>
<dbReference type="Gene3D" id="2.30.29.30">
    <property type="entry name" value="Pleckstrin-homology domain (PH domain)/Phosphotyrosine-binding domain (PTB)"/>
    <property type="match status" value="1"/>
</dbReference>
<feature type="region of interest" description="Disordered" evidence="2">
    <location>
        <begin position="268"/>
        <end position="387"/>
    </location>
</feature>
<dbReference type="PANTHER" id="PTHR45849:SF3">
    <property type="entry name" value="HISTONE CHAPERONE RTT106"/>
    <property type="match status" value="1"/>
</dbReference>
<proteinExistence type="inferred from homology"/>
<dbReference type="GO" id="GO:0042393">
    <property type="term" value="F:histone binding"/>
    <property type="evidence" value="ECO:0007669"/>
    <property type="project" value="TreeGrafter"/>
</dbReference>
<gene>
    <name evidence="4" type="ORF">HK103_000574</name>
</gene>
<feature type="compositionally biased region" description="Basic and acidic residues" evidence="2">
    <location>
        <begin position="276"/>
        <end position="285"/>
    </location>
</feature>
<organism evidence="4 5">
    <name type="scientific">Boothiomyces macroporosus</name>
    <dbReference type="NCBI Taxonomy" id="261099"/>
    <lineage>
        <taxon>Eukaryota</taxon>
        <taxon>Fungi</taxon>
        <taxon>Fungi incertae sedis</taxon>
        <taxon>Chytridiomycota</taxon>
        <taxon>Chytridiomycota incertae sedis</taxon>
        <taxon>Chytridiomycetes</taxon>
        <taxon>Rhizophydiales</taxon>
        <taxon>Terramycetaceae</taxon>
        <taxon>Boothiomyces</taxon>
    </lineage>
</organism>
<dbReference type="Proteomes" id="UP001210925">
    <property type="component" value="Unassembled WGS sequence"/>
</dbReference>
<evidence type="ECO:0000313" key="4">
    <source>
        <dbReference type="EMBL" id="KAJ3260432.1"/>
    </source>
</evidence>
<feature type="compositionally biased region" description="Acidic residues" evidence="2">
    <location>
        <begin position="286"/>
        <end position="308"/>
    </location>
</feature>
<dbReference type="GO" id="GO:0031491">
    <property type="term" value="F:nucleosome binding"/>
    <property type="evidence" value="ECO:0007669"/>
    <property type="project" value="TreeGrafter"/>
</dbReference>
<reference evidence="4" key="1">
    <citation type="submission" date="2020-05" db="EMBL/GenBank/DDBJ databases">
        <title>Phylogenomic resolution of chytrid fungi.</title>
        <authorList>
            <person name="Stajich J.E."/>
            <person name="Amses K."/>
            <person name="Simmons R."/>
            <person name="Seto K."/>
            <person name="Myers J."/>
            <person name="Bonds A."/>
            <person name="Quandt C.A."/>
            <person name="Barry K."/>
            <person name="Liu P."/>
            <person name="Grigoriev I."/>
            <person name="Longcore J.E."/>
            <person name="James T.Y."/>
        </authorList>
    </citation>
    <scope>NUCLEOTIDE SEQUENCE</scope>
    <source>
        <strain evidence="4">PLAUS21</strain>
    </source>
</reference>
<evidence type="ECO:0000256" key="1">
    <source>
        <dbReference type="ARBA" id="ARBA00006159"/>
    </source>
</evidence>
<dbReference type="InterPro" id="IPR011993">
    <property type="entry name" value="PH-like_dom_sf"/>
</dbReference>
<protein>
    <recommendedName>
        <fullName evidence="3">Histone chaperone RTT106/FACT complex subunit SPT16-like middle domain-containing protein</fullName>
    </recommendedName>
</protein>
<dbReference type="SMART" id="SM01287">
    <property type="entry name" value="Rtt106"/>
    <property type="match status" value="1"/>
</dbReference>
<name>A0AAD5YA47_9FUNG</name>
<sequence>MTGDPLLTTLPSTLKRQVQDMLDRYPDTLPTVSALLDHFSTDQVHKKPKLLENFGKSVATITDISVTLPIRKKASVVFYEKHICLAVGASTEFALQVQDLKHVACFVTPSKSKLHWTIVFIHKDVGESILFGVDDSDTKFKVQSELKLVKLKPKQIVQEIIQKYYKLQFIEPLPKIFPETEVAVKCFLKAKEGMLVFFKEGLFFGIKKPIMFYEFNDILGIEIVSITGRTFNILVTDKDENQTEFSMIDYEIYDGVAKFINLINHRTAESDEEVSREEQAPIAHEESEDEDYAQSEGDSEESEDEGSDDGSISINSESDGEKDIEGSDQEQETEDDEPKMSKGMQAQIDAIEQQRKSRKPFATAPKVSEERHSEPENDDEEDELLDD</sequence>
<feature type="domain" description="Histone chaperone RTT106/FACT complex subunit SPT16-like middle" evidence="3">
    <location>
        <begin position="181"/>
        <end position="270"/>
    </location>
</feature>
<dbReference type="SUPFAM" id="SSF50729">
    <property type="entry name" value="PH domain-like"/>
    <property type="match status" value="1"/>
</dbReference>
<feature type="compositionally biased region" description="Acidic residues" evidence="2">
    <location>
        <begin position="326"/>
        <end position="337"/>
    </location>
</feature>
<keyword evidence="5" id="KW-1185">Reference proteome</keyword>
<dbReference type="PANTHER" id="PTHR45849">
    <property type="entry name" value="FACT COMPLEX SUBUNIT SSRP1"/>
    <property type="match status" value="1"/>
</dbReference>
<feature type="compositionally biased region" description="Acidic residues" evidence="2">
    <location>
        <begin position="376"/>
        <end position="387"/>
    </location>
</feature>
<accession>A0AAD5YA47</accession>
<comment type="similarity">
    <text evidence="1">Belongs to the RTT106 family.</text>
</comment>
<dbReference type="EMBL" id="JADGKB010000011">
    <property type="protein sequence ID" value="KAJ3260432.1"/>
    <property type="molecule type" value="Genomic_DNA"/>
</dbReference>
<dbReference type="InterPro" id="IPR013719">
    <property type="entry name" value="RTT106/SPT16-like_middle_dom"/>
</dbReference>
<evidence type="ECO:0000259" key="3">
    <source>
        <dbReference type="SMART" id="SM01287"/>
    </source>
</evidence>